<feature type="transmembrane region" description="Helical" evidence="7">
    <location>
        <begin position="21"/>
        <end position="45"/>
    </location>
</feature>
<gene>
    <name evidence="10" type="ORF">AEA09_15785</name>
</gene>
<feature type="transmembrane region" description="Helical" evidence="7">
    <location>
        <begin position="400"/>
        <end position="421"/>
    </location>
</feature>
<comment type="subcellular location">
    <subcellularLocation>
        <location evidence="1">Cell membrane</location>
        <topology evidence="1">Multi-pass membrane protein</topology>
    </subcellularLocation>
</comment>
<proteinExistence type="inferred from homology"/>
<dbReference type="RefSeq" id="WP_053584915.1">
    <property type="nucleotide sequence ID" value="NZ_LGRV01000005.1"/>
</dbReference>
<evidence type="ECO:0000256" key="1">
    <source>
        <dbReference type="ARBA" id="ARBA00004651"/>
    </source>
</evidence>
<evidence type="ECO:0000259" key="9">
    <source>
        <dbReference type="Pfam" id="PF12704"/>
    </source>
</evidence>
<protein>
    <submittedName>
        <fullName evidence="10">Macrolide ABC transporter permease</fullName>
    </submittedName>
</protein>
<feature type="transmembrane region" description="Helical" evidence="7">
    <location>
        <begin position="291"/>
        <end position="316"/>
    </location>
</feature>
<evidence type="ECO:0000256" key="5">
    <source>
        <dbReference type="ARBA" id="ARBA00023136"/>
    </source>
</evidence>
<dbReference type="InterPro" id="IPR050250">
    <property type="entry name" value="Macrolide_Exporter_MacB"/>
</dbReference>
<evidence type="ECO:0000256" key="7">
    <source>
        <dbReference type="SAM" id="Phobius"/>
    </source>
</evidence>
<dbReference type="Pfam" id="PF12704">
    <property type="entry name" value="MacB_PCD"/>
    <property type="match status" value="1"/>
</dbReference>
<reference evidence="11" key="1">
    <citation type="submission" date="2015-07" db="EMBL/GenBank/DDBJ databases">
        <title>Fjat-14205 dsm 2895.</title>
        <authorList>
            <person name="Liu B."/>
            <person name="Wang J."/>
            <person name="Zhu Y."/>
            <person name="Liu G."/>
            <person name="Chen Q."/>
            <person name="Chen Z."/>
            <person name="Lan J."/>
            <person name="Che J."/>
            <person name="Ge C."/>
            <person name="Shi H."/>
            <person name="Pan Z."/>
            <person name="Liu X."/>
        </authorList>
    </citation>
    <scope>NUCLEOTIDE SEQUENCE [LARGE SCALE GENOMIC DNA]</scope>
    <source>
        <strain evidence="11">DSM 25560</strain>
    </source>
</reference>
<evidence type="ECO:0000256" key="6">
    <source>
        <dbReference type="ARBA" id="ARBA00038076"/>
    </source>
</evidence>
<dbReference type="EMBL" id="LGRV01000005">
    <property type="protein sequence ID" value="KOS66958.1"/>
    <property type="molecule type" value="Genomic_DNA"/>
</dbReference>
<feature type="domain" description="MacB-like periplasmic core" evidence="9">
    <location>
        <begin position="22"/>
        <end position="231"/>
    </location>
</feature>
<evidence type="ECO:0000256" key="3">
    <source>
        <dbReference type="ARBA" id="ARBA00022692"/>
    </source>
</evidence>
<accession>A0ABR5JXI8</accession>
<evidence type="ECO:0000256" key="2">
    <source>
        <dbReference type="ARBA" id="ARBA00022475"/>
    </source>
</evidence>
<keyword evidence="3 7" id="KW-0812">Transmembrane</keyword>
<keyword evidence="4 7" id="KW-1133">Transmembrane helix</keyword>
<dbReference type="Pfam" id="PF02687">
    <property type="entry name" value="FtsX"/>
    <property type="match status" value="1"/>
</dbReference>
<evidence type="ECO:0000256" key="4">
    <source>
        <dbReference type="ARBA" id="ARBA00022989"/>
    </source>
</evidence>
<comment type="caution">
    <text evidence="10">The sequence shown here is derived from an EMBL/GenBank/DDBJ whole genome shotgun (WGS) entry which is preliminary data.</text>
</comment>
<dbReference type="PANTHER" id="PTHR30572:SF4">
    <property type="entry name" value="ABC TRANSPORTER PERMEASE YTRF"/>
    <property type="match status" value="1"/>
</dbReference>
<evidence type="ECO:0000313" key="11">
    <source>
        <dbReference type="Proteomes" id="UP000050668"/>
    </source>
</evidence>
<keyword evidence="5 7" id="KW-0472">Membrane</keyword>
<evidence type="ECO:0000259" key="8">
    <source>
        <dbReference type="Pfam" id="PF02687"/>
    </source>
</evidence>
<keyword evidence="2" id="KW-1003">Cell membrane</keyword>
<dbReference type="InterPro" id="IPR025857">
    <property type="entry name" value="MacB_PCD"/>
</dbReference>
<name>A0ABR5JXI8_9BACI</name>
<sequence length="440" mass="49063">MLFKDQLDFVAQHIKKNKMRVFMTVLAATMGCAFLIVLASVGFGLQDSIRNDILSNETVTKIQVFGESTFTDEQVDEIKKMEHVETVLETISVNAAAQSYFEDRETSSELFVTNMQDFEQVTGKLFEGKYPTQPTEIIVGYHFAQTLLNEADRNAIEEKNKKAEAEGTYYDGNEEGYKKSLVGKEIELSLMPYTSNETESKKMTYTIVGVTKEPSYDWMIDNKVYMSVEQKDALASNFAAINDESMEDQLFYSEFNIFADSMENVKPILEKLKDKGYSVYSVTEQLEQMDVFFLVLKIGLIFVGTIAVLIASIGIFNTMTMAVTERTREIGVLKAIGASPKLIQRLFLMESTFIGILGTVIAVAISYAISFTANALLPVVLKAATGEDAFVATDITFSFIPWQLVVIASAISIGVAMISGYRPARKATKIDVIQALRQEL</sequence>
<evidence type="ECO:0000313" key="10">
    <source>
        <dbReference type="EMBL" id="KOS66958.1"/>
    </source>
</evidence>
<feature type="transmembrane region" description="Helical" evidence="7">
    <location>
        <begin position="353"/>
        <end position="380"/>
    </location>
</feature>
<feature type="domain" description="ABC3 transporter permease C-terminal" evidence="8">
    <location>
        <begin position="301"/>
        <end position="431"/>
    </location>
</feature>
<dbReference type="PROSITE" id="PS51257">
    <property type="entry name" value="PROKAR_LIPOPROTEIN"/>
    <property type="match status" value="1"/>
</dbReference>
<dbReference type="PANTHER" id="PTHR30572">
    <property type="entry name" value="MEMBRANE COMPONENT OF TRANSPORTER-RELATED"/>
    <property type="match status" value="1"/>
</dbReference>
<dbReference type="InterPro" id="IPR003838">
    <property type="entry name" value="ABC3_permease_C"/>
</dbReference>
<comment type="similarity">
    <text evidence="6">Belongs to the ABC-4 integral membrane protein family.</text>
</comment>
<organism evidence="10 11">
    <name type="scientific">Lysinibacillus contaminans</name>
    <dbReference type="NCBI Taxonomy" id="1293441"/>
    <lineage>
        <taxon>Bacteria</taxon>
        <taxon>Bacillati</taxon>
        <taxon>Bacillota</taxon>
        <taxon>Bacilli</taxon>
        <taxon>Bacillales</taxon>
        <taxon>Bacillaceae</taxon>
        <taxon>Lysinibacillus</taxon>
    </lineage>
</organism>
<keyword evidence="11" id="KW-1185">Reference proteome</keyword>
<dbReference type="Proteomes" id="UP000050668">
    <property type="component" value="Unassembled WGS sequence"/>
</dbReference>